<dbReference type="Pfam" id="PF02636">
    <property type="entry name" value="Methyltransf_28"/>
    <property type="match status" value="1"/>
</dbReference>
<feature type="compositionally biased region" description="Basic and acidic residues" evidence="3">
    <location>
        <begin position="126"/>
        <end position="136"/>
    </location>
</feature>
<feature type="compositionally biased region" description="Basic and acidic residues" evidence="3">
    <location>
        <begin position="87"/>
        <end position="116"/>
    </location>
</feature>
<evidence type="ECO:0000313" key="5">
    <source>
        <dbReference type="Proteomes" id="UP000316747"/>
    </source>
</evidence>
<evidence type="ECO:0000256" key="1">
    <source>
        <dbReference type="ARBA" id="ARBA00022603"/>
    </source>
</evidence>
<reference evidence="4 5" key="1">
    <citation type="submission" date="2019-06" db="EMBL/GenBank/DDBJ databases">
        <title>Genome sequencing of plant associated microbes to promote plant fitness in Sorghum bicolor and Oryza sativa.</title>
        <authorList>
            <person name="Coleman-Derr D."/>
        </authorList>
    </citation>
    <scope>NUCLEOTIDE SEQUENCE [LARGE SCALE GENOMIC DNA]</scope>
    <source>
        <strain evidence="4 5">KV-663</strain>
    </source>
</reference>
<dbReference type="AlphaFoldDB" id="A0A543I1F9"/>
<dbReference type="PANTHER" id="PTHR12049:SF7">
    <property type="entry name" value="PROTEIN ARGININE METHYLTRANSFERASE NDUFAF7, MITOCHONDRIAL"/>
    <property type="match status" value="1"/>
</dbReference>
<dbReference type="GO" id="GO:0035243">
    <property type="term" value="F:protein-arginine omega-N symmetric methyltransferase activity"/>
    <property type="evidence" value="ECO:0007669"/>
    <property type="project" value="TreeGrafter"/>
</dbReference>
<comment type="caution">
    <text evidence="4">The sequence shown here is derived from an EMBL/GenBank/DDBJ whole genome shotgun (WGS) entry which is preliminary data.</text>
</comment>
<gene>
    <name evidence="4" type="ORF">FBY41_0790</name>
</gene>
<evidence type="ECO:0000313" key="4">
    <source>
        <dbReference type="EMBL" id="TQM64424.1"/>
    </source>
</evidence>
<feature type="compositionally biased region" description="Basic and acidic residues" evidence="3">
    <location>
        <begin position="230"/>
        <end position="240"/>
    </location>
</feature>
<dbReference type="InterPro" id="IPR038375">
    <property type="entry name" value="NDUFAF7_sf"/>
</dbReference>
<organism evidence="4 5">
    <name type="scientific">Humibacillus xanthopallidus</name>
    <dbReference type="NCBI Taxonomy" id="412689"/>
    <lineage>
        <taxon>Bacteria</taxon>
        <taxon>Bacillati</taxon>
        <taxon>Actinomycetota</taxon>
        <taxon>Actinomycetes</taxon>
        <taxon>Micrococcales</taxon>
        <taxon>Intrasporangiaceae</taxon>
        <taxon>Humibacillus</taxon>
    </lineage>
</organism>
<dbReference type="SUPFAM" id="SSF53335">
    <property type="entry name" value="S-adenosyl-L-methionine-dependent methyltransferases"/>
    <property type="match status" value="2"/>
</dbReference>
<protein>
    <submittedName>
        <fullName evidence="4">Putative S-adenosyl-L-methionine-dependent methyltransferase</fullName>
    </submittedName>
</protein>
<accession>A0A543I1F9</accession>
<dbReference type="PANTHER" id="PTHR12049">
    <property type="entry name" value="PROTEIN ARGININE METHYLTRANSFERASE NDUFAF7, MITOCHONDRIAL"/>
    <property type="match status" value="1"/>
</dbReference>
<dbReference type="InterPro" id="IPR003788">
    <property type="entry name" value="NDUFAF7"/>
</dbReference>
<dbReference type="Gene3D" id="3.40.50.12710">
    <property type="match status" value="1"/>
</dbReference>
<feature type="region of interest" description="Disordered" evidence="3">
    <location>
        <begin position="86"/>
        <end position="136"/>
    </location>
</feature>
<keyword evidence="2 4" id="KW-0808">Transferase</keyword>
<evidence type="ECO:0000256" key="3">
    <source>
        <dbReference type="SAM" id="MobiDB-lite"/>
    </source>
</evidence>
<keyword evidence="1 4" id="KW-0489">Methyltransferase</keyword>
<name>A0A543I1F9_9MICO</name>
<dbReference type="Proteomes" id="UP000316747">
    <property type="component" value="Unassembled WGS sequence"/>
</dbReference>
<keyword evidence="5" id="KW-1185">Reference proteome</keyword>
<dbReference type="InterPro" id="IPR029063">
    <property type="entry name" value="SAM-dependent_MTases_sf"/>
</dbReference>
<dbReference type="GO" id="GO:0032259">
    <property type="term" value="P:methylation"/>
    <property type="evidence" value="ECO:0007669"/>
    <property type="project" value="UniProtKB-KW"/>
</dbReference>
<proteinExistence type="predicted"/>
<feature type="region of interest" description="Disordered" evidence="3">
    <location>
        <begin position="224"/>
        <end position="243"/>
    </location>
</feature>
<sequence>MGVDALPWREAWHDALYAAGRGFYVTRGGPAEHFTTATHGVTGAVLAESLLRLWLREHEQAPAVVVDVGAGRGELATHLLTALTSLEEARPHHPDECPLPDTPDRGELGTRPHADDPPDECPLPDTPDRGELGTRLEGEAGRGLPATRVVAVDVVARPAGLDERIDWLRSPGGAALPAELTGLHDALVIAHEWLDVVPCTVAEVDPDGETRVVLVDPVTGAESLGAPLDPADRHWADRHWPTTTPGERLEVGRTRDEAWADLVSRVGTGLLVAVDYAHVARERPGAGTLTAYRRGVRTEPVPDGTMDLTAHVAIDTLDADDVGRQRDVLRDLGVRGRTPPHALAATDPLGYLRALERAAAEAELIRPGGFGDFWWAVKRAPGGDVA</sequence>
<dbReference type="EMBL" id="VFPM01000001">
    <property type="protein sequence ID" value="TQM64424.1"/>
    <property type="molecule type" value="Genomic_DNA"/>
</dbReference>
<evidence type="ECO:0000256" key="2">
    <source>
        <dbReference type="ARBA" id="ARBA00022679"/>
    </source>
</evidence>